<gene>
    <name evidence="1" type="ORF">JY651_03905</name>
    <name evidence="2" type="ORF">JY651_51460</name>
</gene>
<evidence type="ECO:0000313" key="3">
    <source>
        <dbReference type="Proteomes" id="UP000662747"/>
    </source>
</evidence>
<accession>A0ABX7PDN8</accession>
<protein>
    <submittedName>
        <fullName evidence="2">Transposase</fullName>
    </submittedName>
</protein>
<dbReference type="Proteomes" id="UP000662747">
    <property type="component" value="Chromosome"/>
</dbReference>
<name>A0ABX7PDN8_9BACT</name>
<dbReference type="EMBL" id="CP071090">
    <property type="protein sequence ID" value="QSQ28616.1"/>
    <property type="molecule type" value="Genomic_DNA"/>
</dbReference>
<dbReference type="InterPro" id="IPR009057">
    <property type="entry name" value="Homeodomain-like_sf"/>
</dbReference>
<reference evidence="2 3" key="1">
    <citation type="submission" date="2021-02" db="EMBL/GenBank/DDBJ databases">
        <title>De Novo genome assembly of isolated myxobacteria.</title>
        <authorList>
            <person name="Stevens D.C."/>
        </authorList>
    </citation>
    <scope>NUCLEOTIDE SEQUENCE [LARGE SCALE GENOMIC DNA]</scope>
    <source>
        <strain evidence="2">SCPEA002</strain>
        <strain evidence="3">SCPEA02</strain>
    </source>
</reference>
<organism evidence="2 3">
    <name type="scientific">Pyxidicoccus parkwayensis</name>
    <dbReference type="NCBI Taxonomy" id="2813578"/>
    <lineage>
        <taxon>Bacteria</taxon>
        <taxon>Pseudomonadati</taxon>
        <taxon>Myxococcota</taxon>
        <taxon>Myxococcia</taxon>
        <taxon>Myxococcales</taxon>
        <taxon>Cystobacterineae</taxon>
        <taxon>Myxococcaceae</taxon>
        <taxon>Pyxidicoccus</taxon>
    </lineage>
</organism>
<proteinExistence type="predicted"/>
<evidence type="ECO:0000313" key="1">
    <source>
        <dbReference type="EMBL" id="QSQ27974.1"/>
    </source>
</evidence>
<evidence type="ECO:0000313" key="2">
    <source>
        <dbReference type="EMBL" id="QSQ28616.1"/>
    </source>
</evidence>
<dbReference type="EMBL" id="CP071090">
    <property type="protein sequence ID" value="QSQ27974.1"/>
    <property type="molecule type" value="Genomic_DNA"/>
</dbReference>
<keyword evidence="3" id="KW-1185">Reference proteome</keyword>
<sequence>MREARDARHLRRLLAVKLVAEGQSVADVARLCALSRPIVYRWLGRYLESHQSEVLLDRPRTGRPRGASRLTDTLLRRVVQQSPQEAGWATHGWTVPLLCTHLRQQGIDVSPRTLRRRLHEAGLRWKRPRYVYVTRAPHLAQKKGALSAV</sequence>
<dbReference type="Pfam" id="PF13565">
    <property type="entry name" value="HTH_32"/>
    <property type="match status" value="1"/>
</dbReference>
<dbReference type="SUPFAM" id="SSF46689">
    <property type="entry name" value="Homeodomain-like"/>
    <property type="match status" value="1"/>
</dbReference>